<protein>
    <recommendedName>
        <fullName evidence="11">Foldase protein PrsA</fullName>
        <ecNumber evidence="11">5.2.1.8</ecNumber>
    </recommendedName>
</protein>
<dbReference type="EMBL" id="CAWVOH010000001">
    <property type="protein sequence ID" value="CAK8053758.1"/>
    <property type="molecule type" value="Genomic_DNA"/>
</dbReference>
<dbReference type="Proteomes" id="UP001314241">
    <property type="component" value="Unassembled WGS sequence"/>
</dbReference>
<keyword evidence="8" id="KW-0564">Palmitate</keyword>
<comment type="subcellular location">
    <subcellularLocation>
        <location evidence="2">Cell membrane</location>
        <topology evidence="2">Lipid-anchor</topology>
    </subcellularLocation>
</comment>
<sequence length="302" mass="33233">MRRKLVWGLLAVVFIGGLVYLYFNSSKTVMSSSAGKITQKEYYDDVKASQAGQQEFAQMSVRKVLEHYYGKDVTKKQTDQAYETQRAQFGSDANYKAYLASNGYTDQQVKNNIRLNMLQTAAIKDNHKISQSDLDKAYKSYVPDTTISLITTSSEDKAQAAIDALSNGSSWASVYKKYSTKNNAASATGQLPTFDSTSSTPEEAVRKAAFNMNVGNTSDSPVKGANGAYYVIKLDKMAKKPSEKQIETKLKDKLTNDFIGNSKNQSSINKIIGKILRKADVNVKDSDLKNALSGYMTAGVSK</sequence>
<comment type="caution">
    <text evidence="14">The sequence shown here is derived from an EMBL/GenBank/DDBJ whole genome shotgun (WGS) entry which is preliminary data.</text>
</comment>
<evidence type="ECO:0000259" key="13">
    <source>
        <dbReference type="PROSITE" id="PS50198"/>
    </source>
</evidence>
<keyword evidence="6 11" id="KW-0697">Rotamase</keyword>
<evidence type="ECO:0000256" key="4">
    <source>
        <dbReference type="ARBA" id="ARBA00022475"/>
    </source>
</evidence>
<evidence type="ECO:0000256" key="3">
    <source>
        <dbReference type="ARBA" id="ARBA00006071"/>
    </source>
</evidence>
<evidence type="ECO:0000256" key="2">
    <source>
        <dbReference type="ARBA" id="ARBA00004193"/>
    </source>
</evidence>
<gene>
    <name evidence="11" type="primary">prsA</name>
    <name evidence="14" type="ORF">R54876_GBNLAHCA_00316</name>
</gene>
<dbReference type="InterPro" id="IPR027304">
    <property type="entry name" value="Trigger_fact/SurA_dom_sf"/>
</dbReference>
<keyword evidence="15" id="KW-1185">Reference proteome</keyword>
<evidence type="ECO:0000256" key="9">
    <source>
        <dbReference type="ARBA" id="ARBA00023235"/>
    </source>
</evidence>
<dbReference type="PROSITE" id="PS50198">
    <property type="entry name" value="PPIC_PPIASE_2"/>
    <property type="match status" value="1"/>
</dbReference>
<dbReference type="SUPFAM" id="SSF109998">
    <property type="entry name" value="Triger factor/SurA peptide-binding domain-like"/>
    <property type="match status" value="1"/>
</dbReference>
<keyword evidence="12" id="KW-0812">Transmembrane</keyword>
<dbReference type="Gene3D" id="3.10.50.40">
    <property type="match status" value="1"/>
</dbReference>
<dbReference type="InterPro" id="IPR000297">
    <property type="entry name" value="PPIase_PpiC"/>
</dbReference>
<comment type="similarity">
    <text evidence="3 11">Belongs to the PrsA family.</text>
</comment>
<dbReference type="RefSeq" id="WP_349641309.1">
    <property type="nucleotide sequence ID" value="NZ_CAWVOH010000001.1"/>
</dbReference>
<dbReference type="SUPFAM" id="SSF54534">
    <property type="entry name" value="FKBP-like"/>
    <property type="match status" value="1"/>
</dbReference>
<dbReference type="PANTHER" id="PTHR47245:SF1">
    <property type="entry name" value="FOLDASE PROTEIN PRSA"/>
    <property type="match status" value="1"/>
</dbReference>
<dbReference type="InterPro" id="IPR050245">
    <property type="entry name" value="PrsA_foldase"/>
</dbReference>
<reference evidence="14 15" key="1">
    <citation type="submission" date="2024-01" db="EMBL/GenBank/DDBJ databases">
        <authorList>
            <person name="Botero Cardona J."/>
        </authorList>
    </citation>
    <scope>NUCLEOTIDE SEQUENCE [LARGE SCALE GENOMIC DNA]</scope>
    <source>
        <strain evidence="14 15">LMG 33000</strain>
    </source>
</reference>
<comment type="function">
    <text evidence="11">Plays a major role in protein secretion by helping the post-translocational extracellular folding of several secreted proteins.</text>
</comment>
<dbReference type="PANTHER" id="PTHR47245">
    <property type="entry name" value="PEPTIDYLPROLYL ISOMERASE"/>
    <property type="match status" value="1"/>
</dbReference>
<keyword evidence="7 11" id="KW-0472">Membrane</keyword>
<keyword evidence="4 11" id="KW-1003">Cell membrane</keyword>
<evidence type="ECO:0000256" key="12">
    <source>
        <dbReference type="SAM" id="Phobius"/>
    </source>
</evidence>
<evidence type="ECO:0000313" key="14">
    <source>
        <dbReference type="EMBL" id="CAK8053758.1"/>
    </source>
</evidence>
<proteinExistence type="inferred from homology"/>
<evidence type="ECO:0000313" key="15">
    <source>
        <dbReference type="Proteomes" id="UP001314241"/>
    </source>
</evidence>
<evidence type="ECO:0000256" key="8">
    <source>
        <dbReference type="ARBA" id="ARBA00023139"/>
    </source>
</evidence>
<feature type="transmembrane region" description="Helical" evidence="12">
    <location>
        <begin position="5"/>
        <end position="23"/>
    </location>
</feature>
<dbReference type="InterPro" id="IPR023059">
    <property type="entry name" value="Foldase_PrsA"/>
</dbReference>
<keyword evidence="12" id="KW-1133">Transmembrane helix</keyword>
<keyword evidence="9 11" id="KW-0413">Isomerase</keyword>
<feature type="domain" description="PpiC" evidence="13">
    <location>
        <begin position="142"/>
        <end position="235"/>
    </location>
</feature>
<evidence type="ECO:0000256" key="11">
    <source>
        <dbReference type="HAMAP-Rule" id="MF_01145"/>
    </source>
</evidence>
<dbReference type="GO" id="GO:0003755">
    <property type="term" value="F:peptidyl-prolyl cis-trans isomerase activity"/>
    <property type="evidence" value="ECO:0007669"/>
    <property type="project" value="UniProtKB-EC"/>
</dbReference>
<organism evidence="14 15">
    <name type="scientific">Eupransor demetentiae</name>
    <dbReference type="NCBI Taxonomy" id="3109584"/>
    <lineage>
        <taxon>Bacteria</taxon>
        <taxon>Bacillati</taxon>
        <taxon>Bacillota</taxon>
        <taxon>Bacilli</taxon>
        <taxon>Lactobacillales</taxon>
        <taxon>Lactobacillaceae</taxon>
        <taxon>Eupransor</taxon>
    </lineage>
</organism>
<dbReference type="HAMAP" id="MF_01145">
    <property type="entry name" value="Foldase_PrsA"/>
    <property type="match status" value="1"/>
</dbReference>
<keyword evidence="5 11" id="KW-0732">Signal</keyword>
<evidence type="ECO:0000256" key="7">
    <source>
        <dbReference type="ARBA" id="ARBA00023136"/>
    </source>
</evidence>
<accession>A0ABP0ENC3</accession>
<dbReference type="EC" id="5.2.1.8" evidence="11"/>
<dbReference type="Pfam" id="PF13145">
    <property type="entry name" value="Rotamase_2"/>
    <property type="match status" value="1"/>
</dbReference>
<comment type="catalytic activity">
    <reaction evidence="1 11">
        <text>[protein]-peptidylproline (omega=180) = [protein]-peptidylproline (omega=0)</text>
        <dbReference type="Rhea" id="RHEA:16237"/>
        <dbReference type="Rhea" id="RHEA-COMP:10747"/>
        <dbReference type="Rhea" id="RHEA-COMP:10748"/>
        <dbReference type="ChEBI" id="CHEBI:83833"/>
        <dbReference type="ChEBI" id="CHEBI:83834"/>
        <dbReference type="EC" id="5.2.1.8"/>
    </reaction>
</comment>
<evidence type="ECO:0000256" key="6">
    <source>
        <dbReference type="ARBA" id="ARBA00023110"/>
    </source>
</evidence>
<evidence type="ECO:0000256" key="1">
    <source>
        <dbReference type="ARBA" id="ARBA00000971"/>
    </source>
</evidence>
<evidence type="ECO:0000256" key="5">
    <source>
        <dbReference type="ARBA" id="ARBA00022729"/>
    </source>
</evidence>
<keyword evidence="10" id="KW-0449">Lipoprotein</keyword>
<evidence type="ECO:0000256" key="10">
    <source>
        <dbReference type="ARBA" id="ARBA00023288"/>
    </source>
</evidence>
<name>A0ABP0ENC3_9LACO</name>
<dbReference type="InterPro" id="IPR046357">
    <property type="entry name" value="PPIase_dom_sf"/>
</dbReference>